<dbReference type="KEGG" id="aja:AJAP_17795"/>
<dbReference type="PROSITE" id="PS51725">
    <property type="entry name" value="ABM"/>
    <property type="match status" value="1"/>
</dbReference>
<dbReference type="HOGENOM" id="CLU_131496_7_0_11"/>
<protein>
    <recommendedName>
        <fullName evidence="1">ABM domain-containing protein</fullName>
    </recommendedName>
</protein>
<dbReference type="RefSeq" id="WP_038513006.1">
    <property type="nucleotide sequence ID" value="NZ_CP008953.1"/>
</dbReference>
<feature type="domain" description="ABM" evidence="1">
    <location>
        <begin position="2"/>
        <end position="90"/>
    </location>
</feature>
<evidence type="ECO:0000313" key="2">
    <source>
        <dbReference type="EMBL" id="AIG76427.1"/>
    </source>
</evidence>
<dbReference type="SUPFAM" id="SSF54909">
    <property type="entry name" value="Dimeric alpha+beta barrel"/>
    <property type="match status" value="1"/>
</dbReference>
<dbReference type="EMBL" id="CP008953">
    <property type="protein sequence ID" value="AIG76427.1"/>
    <property type="molecule type" value="Genomic_DNA"/>
</dbReference>
<sequence>MILIVLKAQIRPEKRTEWLAGIDRYTQQVRSEPGNISFDYYQNAGDENEFVLVEVFADSAAGDAHVATQHAQEFFPFMATVVAEKPRINYQNLDGDAWSEMAEVTPVD</sequence>
<accession>A0A075UQF7</accession>
<dbReference type="Gene3D" id="3.30.70.100">
    <property type="match status" value="1"/>
</dbReference>
<evidence type="ECO:0000259" key="1">
    <source>
        <dbReference type="PROSITE" id="PS51725"/>
    </source>
</evidence>
<proteinExistence type="predicted"/>
<keyword evidence="3" id="KW-1185">Reference proteome</keyword>
<organism evidence="2 3">
    <name type="scientific">Amycolatopsis japonica</name>
    <dbReference type="NCBI Taxonomy" id="208439"/>
    <lineage>
        <taxon>Bacteria</taxon>
        <taxon>Bacillati</taxon>
        <taxon>Actinomycetota</taxon>
        <taxon>Actinomycetes</taxon>
        <taxon>Pseudonocardiales</taxon>
        <taxon>Pseudonocardiaceae</taxon>
        <taxon>Amycolatopsis</taxon>
        <taxon>Amycolatopsis japonica group</taxon>
    </lineage>
</organism>
<evidence type="ECO:0000313" key="3">
    <source>
        <dbReference type="Proteomes" id="UP000028492"/>
    </source>
</evidence>
<dbReference type="AlphaFoldDB" id="A0A075UQF7"/>
<dbReference type="InterPro" id="IPR011008">
    <property type="entry name" value="Dimeric_a/b-barrel"/>
</dbReference>
<dbReference type="STRING" id="208439.AJAP_17795"/>
<reference evidence="2 3" key="1">
    <citation type="journal article" date="2014" name="J. Biotechnol.">
        <title>Complete genome sequence of the actinobacterium Amycolatopsis japonica MG417-CF17(T) (=DSM 44213T) producing (S,S)-N,N'-ethylenediaminedisuccinic acid.</title>
        <authorList>
            <person name="Stegmann E."/>
            <person name="Albersmeier A."/>
            <person name="Spohn M."/>
            <person name="Gert H."/>
            <person name="Weber T."/>
            <person name="Wohlleben W."/>
            <person name="Kalinowski J."/>
            <person name="Ruckert C."/>
        </authorList>
    </citation>
    <scope>NUCLEOTIDE SEQUENCE [LARGE SCALE GENOMIC DNA]</scope>
    <source>
        <strain evidence="3">MG417-CF17 (DSM 44213)</strain>
    </source>
</reference>
<dbReference type="eggNOG" id="COG1359">
    <property type="taxonomic scope" value="Bacteria"/>
</dbReference>
<dbReference type="Pfam" id="PF03992">
    <property type="entry name" value="ABM"/>
    <property type="match status" value="1"/>
</dbReference>
<dbReference type="GO" id="GO:0003824">
    <property type="term" value="F:catalytic activity"/>
    <property type="evidence" value="ECO:0007669"/>
    <property type="project" value="TreeGrafter"/>
</dbReference>
<dbReference type="PANTHER" id="PTHR33336">
    <property type="entry name" value="QUINOL MONOOXYGENASE YGIN-RELATED"/>
    <property type="match status" value="1"/>
</dbReference>
<gene>
    <name evidence="2" type="ORF">AJAP_17795</name>
</gene>
<dbReference type="InterPro" id="IPR050744">
    <property type="entry name" value="AI-2_Isomerase_LsrG"/>
</dbReference>
<dbReference type="PANTHER" id="PTHR33336:SF3">
    <property type="entry name" value="ABM DOMAIN-CONTAINING PROTEIN"/>
    <property type="match status" value="1"/>
</dbReference>
<dbReference type="InterPro" id="IPR007138">
    <property type="entry name" value="ABM_dom"/>
</dbReference>
<name>A0A075UQF7_9PSEU</name>
<dbReference type="Proteomes" id="UP000028492">
    <property type="component" value="Chromosome"/>
</dbReference>